<feature type="non-terminal residue" evidence="1">
    <location>
        <position position="102"/>
    </location>
</feature>
<accession>A0A813F8M4</accession>
<reference evidence="1" key="1">
    <citation type="submission" date="2021-02" db="EMBL/GenBank/DDBJ databases">
        <authorList>
            <person name="Dougan E. K."/>
            <person name="Rhodes N."/>
            <person name="Thang M."/>
            <person name="Chan C."/>
        </authorList>
    </citation>
    <scope>NUCLEOTIDE SEQUENCE</scope>
</reference>
<proteinExistence type="predicted"/>
<evidence type="ECO:0000313" key="2">
    <source>
        <dbReference type="Proteomes" id="UP000654075"/>
    </source>
</evidence>
<dbReference type="EMBL" id="CAJNNV010022244">
    <property type="protein sequence ID" value="CAE8607975.1"/>
    <property type="molecule type" value="Genomic_DNA"/>
</dbReference>
<gene>
    <name evidence="1" type="ORF">PGLA1383_LOCUS25876</name>
</gene>
<dbReference type="AlphaFoldDB" id="A0A813F8M4"/>
<sequence length="102" mass="11441">MQRPREKRPPLGAVGRQDLEVLEGLLRHAETECHHFEARLRQAEEAAKPAAAQQAEAEFRLAWVERRLSALAEEKLAVRQVVALTKAQLGEVKSFKTRAASC</sequence>
<dbReference type="Proteomes" id="UP000654075">
    <property type="component" value="Unassembled WGS sequence"/>
</dbReference>
<evidence type="ECO:0000313" key="1">
    <source>
        <dbReference type="EMBL" id="CAE8607975.1"/>
    </source>
</evidence>
<keyword evidence="2" id="KW-1185">Reference proteome</keyword>
<organism evidence="1 2">
    <name type="scientific">Polarella glacialis</name>
    <name type="common">Dinoflagellate</name>
    <dbReference type="NCBI Taxonomy" id="89957"/>
    <lineage>
        <taxon>Eukaryota</taxon>
        <taxon>Sar</taxon>
        <taxon>Alveolata</taxon>
        <taxon>Dinophyceae</taxon>
        <taxon>Suessiales</taxon>
        <taxon>Suessiaceae</taxon>
        <taxon>Polarella</taxon>
    </lineage>
</organism>
<name>A0A813F8M4_POLGL</name>
<comment type="caution">
    <text evidence="1">The sequence shown here is derived from an EMBL/GenBank/DDBJ whole genome shotgun (WGS) entry which is preliminary data.</text>
</comment>
<protein>
    <submittedName>
        <fullName evidence="1">Uncharacterized protein</fullName>
    </submittedName>
</protein>